<dbReference type="PROSITE" id="PS51318">
    <property type="entry name" value="TAT"/>
    <property type="match status" value="1"/>
</dbReference>
<sequence>MKHRRIVAMLAAVGAVAAALTVGATPAVAATAPGSWYYLTNGTTGGEADITFAYGKPDDVVLVGDWNGDATDTLGVRRGNQYYLTNGTTGGTADITFAYGRSTDVVLVGDWDGDGTDTLGVRRGNQYYLTNGTTGGAADITFAYGKADDVVLVGDWDGDGKDTLGVRRASNYYLTNGTTGGQADITFAYGKAADVVLVGDWNGDATDTLGVRRGSSYYLTNGTTGGAADITFAYGKADDVVLIGDWNGDGTSTLGVRRATSPTLKIPAVPAGELGWAFAVPGEVQPALYKSTNATKDCVWWTEDAAENEIGYGFGYGTGRSAYAQIGSDASWFLEKAECGTWTEARSSDPKKLATTFGDGQYRVGIDIRSGIYGTTVPANAEYCYIASLKDFRGVDATSILGNYWGTPGETIYWDVYSTDKGFETDGCGTWTKVAESGAWGSAGAFAPSADGSFAPSSDEVGAFDLRGSTPLQPRPTAELPAID</sequence>
<dbReference type="InterPro" id="IPR028994">
    <property type="entry name" value="Integrin_alpha_N"/>
</dbReference>
<feature type="chain" id="PRO_5026357806" description="VCBS repeat-containing protein" evidence="2">
    <location>
        <begin position="30"/>
        <end position="484"/>
    </location>
</feature>
<gene>
    <name evidence="3" type="ORF">GJ743_12695</name>
</gene>
<comment type="caution">
    <text evidence="3">The sequence shown here is derived from an EMBL/GenBank/DDBJ whole genome shotgun (WGS) entry which is preliminary data.</text>
</comment>
<dbReference type="SUPFAM" id="SSF69318">
    <property type="entry name" value="Integrin alpha N-terminal domain"/>
    <property type="match status" value="1"/>
</dbReference>
<keyword evidence="2" id="KW-0732">Signal</keyword>
<protein>
    <recommendedName>
        <fullName evidence="5">VCBS repeat-containing protein</fullName>
    </recommendedName>
</protein>
<name>A0A6I3MCW3_9MICO</name>
<evidence type="ECO:0000256" key="2">
    <source>
        <dbReference type="SAM" id="SignalP"/>
    </source>
</evidence>
<dbReference type="InterPro" id="IPR006311">
    <property type="entry name" value="TAT_signal"/>
</dbReference>
<evidence type="ECO:0000313" key="3">
    <source>
        <dbReference type="EMBL" id="MTH69226.1"/>
    </source>
</evidence>
<dbReference type="OrthoDB" id="9758772at2"/>
<dbReference type="Proteomes" id="UP000433071">
    <property type="component" value="Unassembled WGS sequence"/>
</dbReference>
<proteinExistence type="predicted"/>
<evidence type="ECO:0008006" key="5">
    <source>
        <dbReference type="Google" id="ProtNLM"/>
    </source>
</evidence>
<dbReference type="RefSeq" id="WP_155052237.1">
    <property type="nucleotide sequence ID" value="NZ_BAAAIB010000008.1"/>
</dbReference>
<evidence type="ECO:0000256" key="1">
    <source>
        <dbReference type="SAM" id="MobiDB-lite"/>
    </source>
</evidence>
<dbReference type="AlphaFoldDB" id="A0A6I3MCW3"/>
<reference evidence="3 4" key="1">
    <citation type="submission" date="2019-11" db="EMBL/GenBank/DDBJ databases">
        <title>Agromyces kandeliae sp. nov., isolated from mangrove soil.</title>
        <authorList>
            <person name="Wang R."/>
        </authorList>
    </citation>
    <scope>NUCLEOTIDE SEQUENCE [LARGE SCALE GENOMIC DNA]</scope>
    <source>
        <strain evidence="3 4">JCM 11433</strain>
    </source>
</reference>
<feature type="region of interest" description="Disordered" evidence="1">
    <location>
        <begin position="458"/>
        <end position="484"/>
    </location>
</feature>
<dbReference type="EMBL" id="WMLB01000025">
    <property type="protein sequence ID" value="MTH69226.1"/>
    <property type="molecule type" value="Genomic_DNA"/>
</dbReference>
<keyword evidence="4" id="KW-1185">Reference proteome</keyword>
<accession>A0A6I3MCW3</accession>
<evidence type="ECO:0000313" key="4">
    <source>
        <dbReference type="Proteomes" id="UP000433071"/>
    </source>
</evidence>
<organism evidence="3 4">
    <name type="scientific">Agromyces bracchium</name>
    <dbReference type="NCBI Taxonomy" id="88376"/>
    <lineage>
        <taxon>Bacteria</taxon>
        <taxon>Bacillati</taxon>
        <taxon>Actinomycetota</taxon>
        <taxon>Actinomycetes</taxon>
        <taxon>Micrococcales</taxon>
        <taxon>Microbacteriaceae</taxon>
        <taxon>Agromyces</taxon>
    </lineage>
</organism>
<feature type="signal peptide" evidence="2">
    <location>
        <begin position="1"/>
        <end position="29"/>
    </location>
</feature>